<feature type="non-terminal residue" evidence="2">
    <location>
        <position position="70"/>
    </location>
</feature>
<dbReference type="AlphaFoldDB" id="A0AAW7XCP7"/>
<dbReference type="RefSeq" id="WP_303494363.1">
    <property type="nucleotide sequence ID" value="NZ_JAUOPB010000136.1"/>
</dbReference>
<organism evidence="2 3">
    <name type="scientific">Saccharophagus degradans</name>
    <dbReference type="NCBI Taxonomy" id="86304"/>
    <lineage>
        <taxon>Bacteria</taxon>
        <taxon>Pseudomonadati</taxon>
        <taxon>Pseudomonadota</taxon>
        <taxon>Gammaproteobacteria</taxon>
        <taxon>Cellvibrionales</taxon>
        <taxon>Cellvibrionaceae</taxon>
        <taxon>Saccharophagus</taxon>
    </lineage>
</organism>
<keyword evidence="1" id="KW-0472">Membrane</keyword>
<comment type="caution">
    <text evidence="2">The sequence shown here is derived from an EMBL/GenBank/DDBJ whole genome shotgun (WGS) entry which is preliminary data.</text>
</comment>
<evidence type="ECO:0000256" key="1">
    <source>
        <dbReference type="SAM" id="Phobius"/>
    </source>
</evidence>
<protein>
    <submittedName>
        <fullName evidence="2">Uncharacterized protein</fullName>
    </submittedName>
</protein>
<sequence length="70" mass="8472">MNEFTISRCVVFDFFNIEMFYFLLMFLFNFFPDELMPLLQRSSVDFSSYTALLFYEVFVCELLFHAVFST</sequence>
<dbReference type="EMBL" id="JAUOPB010000136">
    <property type="protein sequence ID" value="MDO6425015.1"/>
    <property type="molecule type" value="Genomic_DNA"/>
</dbReference>
<reference evidence="2" key="1">
    <citation type="submission" date="2023-07" db="EMBL/GenBank/DDBJ databases">
        <title>Genome content predicts the carbon catabolic preferences of heterotrophic bacteria.</title>
        <authorList>
            <person name="Gralka M."/>
        </authorList>
    </citation>
    <scope>NUCLEOTIDE SEQUENCE</scope>
    <source>
        <strain evidence="2">I3M17_2</strain>
    </source>
</reference>
<feature type="transmembrane region" description="Helical" evidence="1">
    <location>
        <begin position="51"/>
        <end position="68"/>
    </location>
</feature>
<accession>A0AAW7XCP7</accession>
<name>A0AAW7XCP7_9GAMM</name>
<keyword evidence="1" id="KW-1133">Transmembrane helix</keyword>
<proteinExistence type="predicted"/>
<gene>
    <name evidence="2" type="ORF">Q4521_21205</name>
</gene>
<evidence type="ECO:0000313" key="2">
    <source>
        <dbReference type="EMBL" id="MDO6425015.1"/>
    </source>
</evidence>
<feature type="transmembrane region" description="Helical" evidence="1">
    <location>
        <begin position="12"/>
        <end position="31"/>
    </location>
</feature>
<dbReference type="Proteomes" id="UP001169760">
    <property type="component" value="Unassembled WGS sequence"/>
</dbReference>
<keyword evidence="1" id="KW-0812">Transmembrane</keyword>
<evidence type="ECO:0000313" key="3">
    <source>
        <dbReference type="Proteomes" id="UP001169760"/>
    </source>
</evidence>